<dbReference type="Pfam" id="PF00149">
    <property type="entry name" value="Metallophos"/>
    <property type="match status" value="1"/>
</dbReference>
<keyword evidence="5" id="KW-0464">Manganese</keyword>
<reference evidence="7 8" key="1">
    <citation type="submission" date="2018-06" db="EMBL/GenBank/DDBJ databases">
        <title>OYT1 Genome Sequencing.</title>
        <authorList>
            <person name="Kato S."/>
            <person name="Itoh T."/>
            <person name="Ohkuma M."/>
        </authorList>
    </citation>
    <scope>NUCLEOTIDE SEQUENCE [LARGE SCALE GENOMIC DNA]</scope>
    <source>
        <strain evidence="7 8">OYT1</strain>
    </source>
</reference>
<dbReference type="InterPro" id="IPR004843">
    <property type="entry name" value="Calcineurin-like_PHP"/>
</dbReference>
<dbReference type="RefSeq" id="WP_062626804.1">
    <property type="nucleotide sequence ID" value="NZ_AP018738.1"/>
</dbReference>
<dbReference type="InterPro" id="IPR029052">
    <property type="entry name" value="Metallo-depent_PP-like"/>
</dbReference>
<keyword evidence="4" id="KW-0472">Membrane</keyword>
<evidence type="ECO:0000313" key="8">
    <source>
        <dbReference type="Proteomes" id="UP000033070"/>
    </source>
</evidence>
<evidence type="ECO:0000256" key="2">
    <source>
        <dbReference type="ARBA" id="ARBA00022519"/>
    </source>
</evidence>
<keyword evidence="8" id="KW-1185">Reference proteome</keyword>
<dbReference type="AlphaFoldDB" id="A0A2Z6G9Z0"/>
<accession>A0A2Z6G9Z0</accession>
<keyword evidence="1" id="KW-1003">Cell membrane</keyword>
<dbReference type="SUPFAM" id="SSF56300">
    <property type="entry name" value="Metallo-dependent phosphatases"/>
    <property type="match status" value="1"/>
</dbReference>
<sequence>MDGLPEFAEIHVISDIHMGGKLGFQILRKTQRLANFIRWVAKQRPTERVALVLNGDVIDTLAEDISGYVAVDEAETTLKRIMDDPAFASIWKALADFVHTDKRTLVLIIGNHDIEIAFPNIQRLIAERLSGGNNAAKAHIEFSAAGAGYGCKVGKARIFCTHGNEVDAWNFNRYEDLSRVARRLNAGLTLNRDEWTPNAGTRMVKEVMNEVKKKYAWIDLLKPETSAAIGTLLALDPTQLSKISKLPPILGAKVVGDYQADKRLSADSLHTPATANNRPPTLESLLGPNVLESMKTTSGASGQSGDDMLRALEKSRTSSLQSQPLMSDAPLGLGQFVWDRLTGWLTGVSRVEALRRALQDWLQGDQTFAIDDKDATYQEVTAKLGANIDFVITGHTHLARAIDMGAGRYYFNSGTWIRLMQFTNDMLANEQKFQPVYDVLVNGHLSAIDAAKINGQPLLLDRTSSVSISLESGKTVGRLNQVIGDGTQAPTVQKQFVRP</sequence>
<dbReference type="STRING" id="1188319.OYT1_01623"/>
<dbReference type="Proteomes" id="UP000033070">
    <property type="component" value="Chromosome"/>
</dbReference>
<protein>
    <submittedName>
        <fullName evidence="7">Metallophosphoesterase</fullName>
    </submittedName>
</protein>
<dbReference type="GO" id="GO:0016020">
    <property type="term" value="C:membrane"/>
    <property type="evidence" value="ECO:0007669"/>
    <property type="project" value="GOC"/>
</dbReference>
<evidence type="ECO:0000313" key="7">
    <source>
        <dbReference type="EMBL" id="BBE50320.1"/>
    </source>
</evidence>
<evidence type="ECO:0000256" key="3">
    <source>
        <dbReference type="ARBA" id="ARBA00022723"/>
    </source>
</evidence>
<dbReference type="InterPro" id="IPR043461">
    <property type="entry name" value="LpxH-like"/>
</dbReference>
<proteinExistence type="predicted"/>
<dbReference type="Gene3D" id="3.60.21.10">
    <property type="match status" value="1"/>
</dbReference>
<keyword evidence="3" id="KW-0479">Metal-binding</keyword>
<evidence type="ECO:0000256" key="4">
    <source>
        <dbReference type="ARBA" id="ARBA00023136"/>
    </source>
</evidence>
<evidence type="ECO:0000259" key="6">
    <source>
        <dbReference type="Pfam" id="PF00149"/>
    </source>
</evidence>
<dbReference type="KEGG" id="fam:OYT1_ch0754"/>
<dbReference type="PANTHER" id="PTHR34990:SF2">
    <property type="entry name" value="BLL8164 PROTEIN"/>
    <property type="match status" value="1"/>
</dbReference>
<evidence type="ECO:0000256" key="5">
    <source>
        <dbReference type="ARBA" id="ARBA00023211"/>
    </source>
</evidence>
<name>A0A2Z6G9Z0_9PROT</name>
<dbReference type="EMBL" id="AP018738">
    <property type="protein sequence ID" value="BBE50320.1"/>
    <property type="molecule type" value="Genomic_DNA"/>
</dbReference>
<feature type="domain" description="Calcineurin-like phosphoesterase" evidence="6">
    <location>
        <begin position="10"/>
        <end position="179"/>
    </location>
</feature>
<gene>
    <name evidence="7" type="ORF">OYT1_ch0754</name>
</gene>
<dbReference type="OrthoDB" id="8241491at2"/>
<organism evidence="7 8">
    <name type="scientific">Ferriphaselus amnicola</name>
    <dbReference type="NCBI Taxonomy" id="1188319"/>
    <lineage>
        <taxon>Bacteria</taxon>
        <taxon>Pseudomonadati</taxon>
        <taxon>Pseudomonadota</taxon>
        <taxon>Betaproteobacteria</taxon>
        <taxon>Nitrosomonadales</taxon>
        <taxon>Gallionellaceae</taxon>
        <taxon>Ferriphaselus</taxon>
    </lineage>
</organism>
<dbReference type="GO" id="GO:0008758">
    <property type="term" value="F:UDP-2,3-diacylglucosamine hydrolase activity"/>
    <property type="evidence" value="ECO:0007669"/>
    <property type="project" value="TreeGrafter"/>
</dbReference>
<keyword evidence="2" id="KW-0997">Cell inner membrane</keyword>
<evidence type="ECO:0000256" key="1">
    <source>
        <dbReference type="ARBA" id="ARBA00022475"/>
    </source>
</evidence>
<dbReference type="PANTHER" id="PTHR34990">
    <property type="entry name" value="UDP-2,3-DIACYLGLUCOSAMINE HYDROLASE-RELATED"/>
    <property type="match status" value="1"/>
</dbReference>
<dbReference type="GO" id="GO:0009245">
    <property type="term" value="P:lipid A biosynthetic process"/>
    <property type="evidence" value="ECO:0007669"/>
    <property type="project" value="TreeGrafter"/>
</dbReference>
<dbReference type="GO" id="GO:0046872">
    <property type="term" value="F:metal ion binding"/>
    <property type="evidence" value="ECO:0007669"/>
    <property type="project" value="UniProtKB-KW"/>
</dbReference>